<gene>
    <name evidence="1" type="ORF">QR721_07010</name>
</gene>
<evidence type="ECO:0008006" key="3">
    <source>
        <dbReference type="Google" id="ProtNLM"/>
    </source>
</evidence>
<dbReference type="EMBL" id="CP129113">
    <property type="protein sequence ID" value="WLV25940.1"/>
    <property type="molecule type" value="Genomic_DNA"/>
</dbReference>
<evidence type="ECO:0000313" key="1">
    <source>
        <dbReference type="EMBL" id="WLV25940.1"/>
    </source>
</evidence>
<reference evidence="1" key="1">
    <citation type="submission" date="2023-06" db="EMBL/GenBank/DDBJ databases">
        <title>A Treasure from Seagulls: Isolation and Description of Aciduricobacillus qingdaonensis gen. nov., sp. nov., a Rare Obligately Uric Acid-utilizing Member in the Family Bacillaceae.</title>
        <authorList>
            <person name="Liu W."/>
            <person name="Wang B."/>
        </authorList>
    </citation>
    <scope>NUCLEOTIDE SEQUENCE</scope>
    <source>
        <strain evidence="1">44XB</strain>
    </source>
</reference>
<keyword evidence="2" id="KW-1185">Reference proteome</keyword>
<protein>
    <recommendedName>
        <fullName evidence="3">PhoU domain-containing protein</fullName>
    </recommendedName>
</protein>
<dbReference type="Proteomes" id="UP001180087">
    <property type="component" value="Chromosome"/>
</dbReference>
<organism evidence="1 2">
    <name type="scientific">Aciduricibacillus chroicocephali</name>
    <dbReference type="NCBI Taxonomy" id="3054939"/>
    <lineage>
        <taxon>Bacteria</taxon>
        <taxon>Bacillati</taxon>
        <taxon>Bacillota</taxon>
        <taxon>Bacilli</taxon>
        <taxon>Bacillales</taxon>
        <taxon>Bacillaceae</taxon>
        <taxon>Aciduricibacillus</taxon>
    </lineage>
</organism>
<accession>A0ABY9KZ75</accession>
<sequence>MYMESIRTVGSFARLDGMLAVMEDELVSITSKIEDEMGLLISREFRNFHGEIDRSVISIQMLSDVFRKANGCIEEDNPLEYE</sequence>
<proteinExistence type="predicted"/>
<dbReference type="RefSeq" id="WP_348029730.1">
    <property type="nucleotide sequence ID" value="NZ_CP129113.1"/>
</dbReference>
<name>A0ABY9KZ75_9BACI</name>
<evidence type="ECO:0000313" key="2">
    <source>
        <dbReference type="Proteomes" id="UP001180087"/>
    </source>
</evidence>